<dbReference type="InParanoid" id="A0A554NBS1"/>
<protein>
    <submittedName>
        <fullName evidence="2">Uncharacterized protein</fullName>
    </submittedName>
</protein>
<name>A0A554NBS1_9EURY</name>
<gene>
    <name evidence="2" type="ORF">DP107_07665</name>
</gene>
<feature type="compositionally biased region" description="Basic and acidic residues" evidence="1">
    <location>
        <begin position="87"/>
        <end position="107"/>
    </location>
</feature>
<reference evidence="2 3" key="1">
    <citation type="submission" date="2018-06" db="EMBL/GenBank/DDBJ databases">
        <title>Natronomonas sp. F16-60 a new haloarchaeon isolated from a solar saltern of Isla Cristina, Huelva, Spain.</title>
        <authorList>
            <person name="Duran-Viseras A."/>
            <person name="Sanchez-Porro C."/>
            <person name="Ventosa A."/>
        </authorList>
    </citation>
    <scope>NUCLEOTIDE SEQUENCE [LARGE SCALE GENOMIC DNA]</scope>
    <source>
        <strain evidence="2 3">F16-60</strain>
    </source>
</reference>
<dbReference type="RefSeq" id="WP_144261550.1">
    <property type="nucleotide sequence ID" value="NZ_QMDX01000003.1"/>
</dbReference>
<feature type="region of interest" description="Disordered" evidence="1">
    <location>
        <begin position="78"/>
        <end position="107"/>
    </location>
</feature>
<dbReference type="Proteomes" id="UP000319894">
    <property type="component" value="Unassembled WGS sequence"/>
</dbReference>
<evidence type="ECO:0000313" key="3">
    <source>
        <dbReference type="Proteomes" id="UP000319894"/>
    </source>
</evidence>
<evidence type="ECO:0000313" key="2">
    <source>
        <dbReference type="EMBL" id="TSD14831.1"/>
    </source>
</evidence>
<keyword evidence="3" id="KW-1185">Reference proteome</keyword>
<evidence type="ECO:0000256" key="1">
    <source>
        <dbReference type="SAM" id="MobiDB-lite"/>
    </source>
</evidence>
<dbReference type="AlphaFoldDB" id="A0A554NBS1"/>
<proteinExistence type="predicted"/>
<comment type="caution">
    <text evidence="2">The sequence shown here is derived from an EMBL/GenBank/DDBJ whole genome shotgun (WGS) entry which is preliminary data.</text>
</comment>
<dbReference type="EMBL" id="QMDX01000003">
    <property type="protein sequence ID" value="TSD14831.1"/>
    <property type="molecule type" value="Genomic_DNA"/>
</dbReference>
<accession>A0A554NBS1</accession>
<organism evidence="2 3">
    <name type="scientific">Haloglomus irregulare</name>
    <dbReference type="NCBI Taxonomy" id="2234134"/>
    <lineage>
        <taxon>Archaea</taxon>
        <taxon>Methanobacteriati</taxon>
        <taxon>Methanobacteriota</taxon>
        <taxon>Stenosarchaea group</taxon>
        <taxon>Halobacteria</taxon>
        <taxon>Halobacteriales</taxon>
        <taxon>Natronomonadaceae</taxon>
        <taxon>Haloglomus</taxon>
    </lineage>
</organism>
<sequence length="107" mass="11510">MSDSVSAVLSTAFGAAVVAAGAWYLSERSAVGSAPDPDPDSLLAGFGVEGHRECFKSGQARCGRGRAEETNQRRCPYMFPQNVGMSRPERKRLESMVQAEERQSGGR</sequence>